<feature type="region of interest" description="Disordered" evidence="1">
    <location>
        <begin position="216"/>
        <end position="242"/>
    </location>
</feature>
<name>A0ABW1IK19_9BACL</name>
<dbReference type="InterPro" id="IPR005149">
    <property type="entry name" value="Tscrpt_reg_PadR_N"/>
</dbReference>
<feature type="domain" description="Transcription regulator PadR N-terminal" evidence="2">
    <location>
        <begin position="57"/>
        <end position="125"/>
    </location>
</feature>
<dbReference type="Gene3D" id="1.10.10.10">
    <property type="entry name" value="Winged helix-like DNA-binding domain superfamily/Winged helix DNA-binding domain"/>
    <property type="match status" value="1"/>
</dbReference>
<feature type="compositionally biased region" description="Basic and acidic residues" evidence="1">
    <location>
        <begin position="229"/>
        <end position="242"/>
    </location>
</feature>
<gene>
    <name evidence="3" type="ORF">ACFPXP_02940</name>
</gene>
<reference evidence="4" key="1">
    <citation type="journal article" date="2019" name="Int. J. Syst. Evol. Microbiol.">
        <title>The Global Catalogue of Microorganisms (GCM) 10K type strain sequencing project: providing services to taxonomists for standard genome sequencing and annotation.</title>
        <authorList>
            <consortium name="The Broad Institute Genomics Platform"/>
            <consortium name="The Broad Institute Genome Sequencing Center for Infectious Disease"/>
            <person name="Wu L."/>
            <person name="Ma J."/>
        </authorList>
    </citation>
    <scope>NUCLEOTIDE SEQUENCE [LARGE SCALE GENOMIC DNA]</scope>
    <source>
        <strain evidence="4">CCM 8749</strain>
    </source>
</reference>
<dbReference type="InterPro" id="IPR036390">
    <property type="entry name" value="WH_DNA-bd_sf"/>
</dbReference>
<feature type="compositionally biased region" description="Basic residues" evidence="1">
    <location>
        <begin position="140"/>
        <end position="149"/>
    </location>
</feature>
<dbReference type="SUPFAM" id="SSF46785">
    <property type="entry name" value="Winged helix' DNA-binding domain"/>
    <property type="match status" value="1"/>
</dbReference>
<keyword evidence="4" id="KW-1185">Reference proteome</keyword>
<protein>
    <submittedName>
        <fullName evidence="3">PadR family transcriptional regulator</fullName>
    </submittedName>
</protein>
<feature type="region of interest" description="Disordered" evidence="1">
    <location>
        <begin position="134"/>
        <end position="154"/>
    </location>
</feature>
<comment type="caution">
    <text evidence="3">The sequence shown here is derived from an EMBL/GenBank/DDBJ whole genome shotgun (WGS) entry which is preliminary data.</text>
</comment>
<evidence type="ECO:0000313" key="3">
    <source>
        <dbReference type="EMBL" id="MFC5985395.1"/>
    </source>
</evidence>
<dbReference type="InterPro" id="IPR036388">
    <property type="entry name" value="WH-like_DNA-bd_sf"/>
</dbReference>
<dbReference type="EMBL" id="JBHSQV010000025">
    <property type="protein sequence ID" value="MFC5985395.1"/>
    <property type="molecule type" value="Genomic_DNA"/>
</dbReference>
<feature type="region of interest" description="Disordered" evidence="1">
    <location>
        <begin position="1"/>
        <end position="45"/>
    </location>
</feature>
<dbReference type="PANTHER" id="PTHR43252:SF2">
    <property type="entry name" value="TRANSCRIPTION REGULATOR, PADR-LIKE FAMILY"/>
    <property type="match status" value="1"/>
</dbReference>
<dbReference type="PANTHER" id="PTHR43252">
    <property type="entry name" value="TRANSCRIPTIONAL REGULATOR YQJI"/>
    <property type="match status" value="1"/>
</dbReference>
<proteinExistence type="predicted"/>
<evidence type="ECO:0000259" key="2">
    <source>
        <dbReference type="Pfam" id="PF03551"/>
    </source>
</evidence>
<evidence type="ECO:0000256" key="1">
    <source>
        <dbReference type="SAM" id="MobiDB-lite"/>
    </source>
</evidence>
<dbReference type="Pfam" id="PF03551">
    <property type="entry name" value="PadR"/>
    <property type="match status" value="1"/>
</dbReference>
<organism evidence="3 4">
    <name type="scientific">Marinicrinis lubricantis</name>
    <dbReference type="NCBI Taxonomy" id="2086470"/>
    <lineage>
        <taxon>Bacteria</taxon>
        <taxon>Bacillati</taxon>
        <taxon>Bacillota</taxon>
        <taxon>Bacilli</taxon>
        <taxon>Bacillales</taxon>
        <taxon>Paenibacillaceae</taxon>
    </lineage>
</organism>
<accession>A0ABW1IK19</accession>
<evidence type="ECO:0000313" key="4">
    <source>
        <dbReference type="Proteomes" id="UP001596250"/>
    </source>
</evidence>
<dbReference type="Proteomes" id="UP001596250">
    <property type="component" value="Unassembled WGS sequence"/>
</dbReference>
<feature type="compositionally biased region" description="Basic and acidic residues" evidence="1">
    <location>
        <begin position="16"/>
        <end position="26"/>
    </location>
</feature>
<dbReference type="RefSeq" id="WP_379892186.1">
    <property type="nucleotide sequence ID" value="NZ_CBCSCT010000028.1"/>
</dbReference>
<sequence length="242" mass="27997">MRWYHHGNARRLHSQLKTDLDREDSQKPNVRFRHGEHKGGGGGKRRFFERGEFKFALLELLATEPMHGYQFIKSMEEKTGGLYSPSPGSIYPNLQLLEDMDLIRSSEAEGKKLYHITDKGLSFLRERRKNEAERHDGRWDRHRGHHRTHGGQQGKRELKQLMNNWSDIILLMAQAARAAEENPTSDHAEKFQALMTKLKGDLKEIVSSLEKAVIDESALPPAINDPLPEDLRQDEAKRFPRE</sequence>
<feature type="compositionally biased region" description="Basic residues" evidence="1">
    <location>
        <begin position="1"/>
        <end position="14"/>
    </location>
</feature>